<evidence type="ECO:0000313" key="4">
    <source>
        <dbReference type="Proteomes" id="UP001149140"/>
    </source>
</evidence>
<gene>
    <name evidence="3" type="ORF">OM076_34290</name>
</gene>
<keyword evidence="4" id="KW-1185">Reference proteome</keyword>
<sequence length="71" mass="7684">MELGTSLFLIAVGAILTFAINATVSGIDIATVGIILMIVGVVGLLISLLYWGPRRRAVVTERPVVRDREYL</sequence>
<evidence type="ECO:0000256" key="1">
    <source>
        <dbReference type="SAM" id="Phobius"/>
    </source>
</evidence>
<dbReference type="EMBL" id="JAPDOD010000046">
    <property type="protein sequence ID" value="MDA0165390.1"/>
    <property type="molecule type" value="Genomic_DNA"/>
</dbReference>
<accession>A0A9X3S366</accession>
<dbReference type="Proteomes" id="UP001149140">
    <property type="component" value="Unassembled WGS sequence"/>
</dbReference>
<dbReference type="RefSeq" id="WP_270044648.1">
    <property type="nucleotide sequence ID" value="NZ_JAPDOD010000046.1"/>
</dbReference>
<keyword evidence="1" id="KW-1133">Transmembrane helix</keyword>
<keyword evidence="1" id="KW-0472">Membrane</keyword>
<dbReference type="Pfam" id="PF20059">
    <property type="entry name" value="DUF6458"/>
    <property type="match status" value="1"/>
</dbReference>
<evidence type="ECO:0000313" key="3">
    <source>
        <dbReference type="EMBL" id="MDA0165390.1"/>
    </source>
</evidence>
<keyword evidence="1" id="KW-0812">Transmembrane</keyword>
<dbReference type="InterPro" id="IPR045597">
    <property type="entry name" value="DUF6458"/>
</dbReference>
<reference evidence="3" key="1">
    <citation type="submission" date="2022-10" db="EMBL/GenBank/DDBJ databases">
        <title>The WGS of Solirubrobacter ginsenosidimutans DSM 21036.</title>
        <authorList>
            <person name="Jiang Z."/>
        </authorList>
    </citation>
    <scope>NUCLEOTIDE SEQUENCE</scope>
    <source>
        <strain evidence="3">DSM 21036</strain>
    </source>
</reference>
<proteinExistence type="predicted"/>
<evidence type="ECO:0000259" key="2">
    <source>
        <dbReference type="Pfam" id="PF20059"/>
    </source>
</evidence>
<feature type="domain" description="DUF6458" evidence="2">
    <location>
        <begin position="1"/>
        <end position="57"/>
    </location>
</feature>
<dbReference type="AlphaFoldDB" id="A0A9X3S366"/>
<feature type="transmembrane region" description="Helical" evidence="1">
    <location>
        <begin position="29"/>
        <end position="52"/>
    </location>
</feature>
<comment type="caution">
    <text evidence="3">The sequence shown here is derived from an EMBL/GenBank/DDBJ whole genome shotgun (WGS) entry which is preliminary data.</text>
</comment>
<name>A0A9X3S366_9ACTN</name>
<organism evidence="3 4">
    <name type="scientific">Solirubrobacter ginsenosidimutans</name>
    <dbReference type="NCBI Taxonomy" id="490573"/>
    <lineage>
        <taxon>Bacteria</taxon>
        <taxon>Bacillati</taxon>
        <taxon>Actinomycetota</taxon>
        <taxon>Thermoleophilia</taxon>
        <taxon>Solirubrobacterales</taxon>
        <taxon>Solirubrobacteraceae</taxon>
        <taxon>Solirubrobacter</taxon>
    </lineage>
</organism>
<protein>
    <submittedName>
        <fullName evidence="3">DUF6458 family protein</fullName>
    </submittedName>
</protein>